<dbReference type="PANTHER" id="PTHR11469">
    <property type="entry name" value="GLUCOSE-6-PHOSPHATE ISOMERASE"/>
    <property type="match status" value="1"/>
</dbReference>
<comment type="pathway">
    <text evidence="5">Carbohydrate degradation; glycolysis; D-glyceraldehyde 3-phosphate and glycerone phosphate from D-glucose: step 2/4.</text>
</comment>
<evidence type="ECO:0000256" key="5">
    <source>
        <dbReference type="RuleBase" id="RU000612"/>
    </source>
</evidence>
<proteinExistence type="inferred from homology"/>
<dbReference type="EC" id="5.3.1.9" evidence="1 5"/>
<dbReference type="AlphaFoldDB" id="A0A6N2TRE6"/>
<dbReference type="Pfam" id="PF00342">
    <property type="entry name" value="PGI"/>
    <property type="match status" value="1"/>
</dbReference>
<name>A0A6N2TRE6_BLAHA</name>
<dbReference type="PRINTS" id="PR00662">
    <property type="entry name" value="G6PISOMERASE"/>
</dbReference>
<accession>A0A6N2TRE6</accession>
<dbReference type="GO" id="GO:0097367">
    <property type="term" value="F:carbohydrate derivative binding"/>
    <property type="evidence" value="ECO:0007669"/>
    <property type="project" value="InterPro"/>
</dbReference>
<dbReference type="Gene3D" id="3.40.50.10490">
    <property type="entry name" value="Glucose-6-phosphate isomerase like protein, domain 1"/>
    <property type="match status" value="2"/>
</dbReference>
<dbReference type="PROSITE" id="PS51463">
    <property type="entry name" value="P_GLUCOSE_ISOMERASE_3"/>
    <property type="match status" value="1"/>
</dbReference>
<dbReference type="EMBL" id="CACRSY010000012">
    <property type="protein sequence ID" value="VYT07193.1"/>
    <property type="molecule type" value="Genomic_DNA"/>
</dbReference>
<dbReference type="GO" id="GO:0048029">
    <property type="term" value="F:monosaccharide binding"/>
    <property type="evidence" value="ECO:0007669"/>
    <property type="project" value="TreeGrafter"/>
</dbReference>
<comment type="catalytic activity">
    <reaction evidence="5">
        <text>alpha-D-glucose 6-phosphate = beta-D-fructose 6-phosphate</text>
        <dbReference type="Rhea" id="RHEA:11816"/>
        <dbReference type="ChEBI" id="CHEBI:57634"/>
        <dbReference type="ChEBI" id="CHEBI:58225"/>
        <dbReference type="EC" id="5.3.1.9"/>
    </reaction>
</comment>
<evidence type="ECO:0000256" key="1">
    <source>
        <dbReference type="ARBA" id="ARBA00011952"/>
    </source>
</evidence>
<dbReference type="SUPFAM" id="SSF53697">
    <property type="entry name" value="SIS domain"/>
    <property type="match status" value="1"/>
</dbReference>
<dbReference type="CDD" id="cd05016">
    <property type="entry name" value="SIS_PGI_2"/>
    <property type="match status" value="1"/>
</dbReference>
<dbReference type="GO" id="GO:0005829">
    <property type="term" value="C:cytosol"/>
    <property type="evidence" value="ECO:0007669"/>
    <property type="project" value="TreeGrafter"/>
</dbReference>
<dbReference type="GO" id="GO:0004347">
    <property type="term" value="F:glucose-6-phosphate isomerase activity"/>
    <property type="evidence" value="ECO:0007669"/>
    <property type="project" value="UniProtKB-EC"/>
</dbReference>
<comment type="similarity">
    <text evidence="5">Belongs to the GPI family.</text>
</comment>
<dbReference type="GO" id="GO:0006096">
    <property type="term" value="P:glycolytic process"/>
    <property type="evidence" value="ECO:0007669"/>
    <property type="project" value="UniProtKB-UniPathway"/>
</dbReference>
<dbReference type="InterPro" id="IPR001672">
    <property type="entry name" value="G6P_Isomerase"/>
</dbReference>
<dbReference type="InterPro" id="IPR035482">
    <property type="entry name" value="SIS_PGI_2"/>
</dbReference>
<protein>
    <recommendedName>
        <fullName evidence="1 5">Glucose-6-phosphate isomerase</fullName>
        <ecNumber evidence="1 5">5.3.1.9</ecNumber>
    </recommendedName>
</protein>
<keyword evidence="2 5" id="KW-0312">Gluconeogenesis</keyword>
<dbReference type="PROSITE" id="PS00174">
    <property type="entry name" value="P_GLUCOSE_ISOMERASE_2"/>
    <property type="match status" value="1"/>
</dbReference>
<organism evidence="6">
    <name type="scientific">Blautia hansenii</name>
    <name type="common">Ruminococcus hansenii</name>
    <dbReference type="NCBI Taxonomy" id="1322"/>
    <lineage>
        <taxon>Bacteria</taxon>
        <taxon>Bacillati</taxon>
        <taxon>Bacillota</taxon>
        <taxon>Clostridia</taxon>
        <taxon>Lachnospirales</taxon>
        <taxon>Lachnospiraceae</taxon>
        <taxon>Blautia</taxon>
    </lineage>
</organism>
<dbReference type="PROSITE" id="PS00765">
    <property type="entry name" value="P_GLUCOSE_ISOMERASE_1"/>
    <property type="match status" value="1"/>
</dbReference>
<dbReference type="GO" id="GO:0051156">
    <property type="term" value="P:glucose 6-phosphate metabolic process"/>
    <property type="evidence" value="ECO:0007669"/>
    <property type="project" value="TreeGrafter"/>
</dbReference>
<sequence length="422" mass="47994">MLNLRIEDRNPHLKDELHEIMVENKDIFQSVLNGEDEYADSLGWFSVDKWASHEEVQKLKKLAAHIRENADAFVIIGVGGSNNAARAVIEALQTDDKVKIVYMGNTLSPYELTKALKELEGKSVYIDCIAKNFETLEPGASFRVLRKFLFDKYQEKANGRIIATGTKGSALEKLCEEQGYTFLEFPEDVGGRFSAMTAVGLLPMAVAGIDIEKLVLGASDMQKYLTSGEIVRNPAYQYACLRNLYYKKGYKIEMLVSFEPQFRWFYKWWIQLFGESEGKDNKGLFPSSGDFCEELHAMGQYIQDGTPLIFETFLDVQEKNASLAPVADMVKDGFDYLNGKEFWDINKASFGATVKAHREKLPCLILEVERLDAYVFGELFYFFLFSCYVSARILGVNPFDQPGVEAYKKWMFEALGKDRKIS</sequence>
<dbReference type="InterPro" id="IPR046348">
    <property type="entry name" value="SIS_dom_sf"/>
</dbReference>
<dbReference type="UniPathway" id="UPA00109">
    <property type="reaction ID" value="UER00181"/>
</dbReference>
<evidence type="ECO:0000256" key="3">
    <source>
        <dbReference type="ARBA" id="ARBA00023152"/>
    </source>
</evidence>
<evidence type="ECO:0000256" key="4">
    <source>
        <dbReference type="ARBA" id="ARBA00023235"/>
    </source>
</evidence>
<dbReference type="PANTHER" id="PTHR11469:SF1">
    <property type="entry name" value="GLUCOSE-6-PHOSPHATE ISOMERASE"/>
    <property type="match status" value="1"/>
</dbReference>
<gene>
    <name evidence="6" type="primary">pgiB</name>
    <name evidence="6" type="ORF">BHLFYP23_00034</name>
</gene>
<dbReference type="InterPro" id="IPR018189">
    <property type="entry name" value="Phosphoglucose_isomerase_CS"/>
</dbReference>
<reference evidence="6" key="1">
    <citation type="submission" date="2019-11" db="EMBL/GenBank/DDBJ databases">
        <authorList>
            <person name="Feng L."/>
        </authorList>
    </citation>
    <scope>NUCLEOTIDE SEQUENCE</scope>
    <source>
        <strain evidence="6">BhanseniiLFYP23</strain>
    </source>
</reference>
<evidence type="ECO:0000256" key="2">
    <source>
        <dbReference type="ARBA" id="ARBA00022432"/>
    </source>
</evidence>
<dbReference type="GO" id="GO:0006094">
    <property type="term" value="P:gluconeogenesis"/>
    <property type="evidence" value="ECO:0007669"/>
    <property type="project" value="UniProtKB-KW"/>
</dbReference>
<evidence type="ECO:0000313" key="6">
    <source>
        <dbReference type="EMBL" id="VYT07193.1"/>
    </source>
</evidence>
<keyword evidence="3 5" id="KW-0324">Glycolysis</keyword>
<keyword evidence="4 5" id="KW-0413">Isomerase</keyword>
<dbReference type="RefSeq" id="WP_156342361.1">
    <property type="nucleotide sequence ID" value="NZ_CACRSY010000012.1"/>
</dbReference>